<dbReference type="RefSeq" id="WP_283434692.1">
    <property type="nucleotide sequence ID" value="NZ_CAWLDM010000001.1"/>
</dbReference>
<reference evidence="1 2" key="1">
    <citation type="submission" date="2017-05" db="EMBL/GenBank/DDBJ databases">
        <authorList>
            <person name="Varghese N."/>
            <person name="Submissions S."/>
        </authorList>
    </citation>
    <scope>NUCLEOTIDE SEQUENCE [LARGE SCALE GENOMIC DNA]</scope>
    <source>
        <strain evidence="1 2">DSM 25457</strain>
    </source>
</reference>
<keyword evidence="2" id="KW-1185">Reference proteome</keyword>
<dbReference type="EMBL" id="FXUG01000016">
    <property type="protein sequence ID" value="SMP73164.1"/>
    <property type="molecule type" value="Genomic_DNA"/>
</dbReference>
<name>A0ABY1QK84_9BACT</name>
<organism evidence="1 2">
    <name type="scientific">Neorhodopirellula lusitana</name>
    <dbReference type="NCBI Taxonomy" id="445327"/>
    <lineage>
        <taxon>Bacteria</taxon>
        <taxon>Pseudomonadati</taxon>
        <taxon>Planctomycetota</taxon>
        <taxon>Planctomycetia</taxon>
        <taxon>Pirellulales</taxon>
        <taxon>Pirellulaceae</taxon>
        <taxon>Neorhodopirellula</taxon>
    </lineage>
</organism>
<proteinExistence type="predicted"/>
<protein>
    <submittedName>
        <fullName evidence="1">Uncharacterized protein</fullName>
    </submittedName>
</protein>
<evidence type="ECO:0000313" key="2">
    <source>
        <dbReference type="Proteomes" id="UP001158067"/>
    </source>
</evidence>
<accession>A0ABY1QK84</accession>
<dbReference type="Proteomes" id="UP001158067">
    <property type="component" value="Unassembled WGS sequence"/>
</dbReference>
<evidence type="ECO:0000313" key="1">
    <source>
        <dbReference type="EMBL" id="SMP73164.1"/>
    </source>
</evidence>
<gene>
    <name evidence="1" type="ORF">SAMN06265222_11640</name>
</gene>
<comment type="caution">
    <text evidence="1">The sequence shown here is derived from an EMBL/GenBank/DDBJ whole genome shotgun (WGS) entry which is preliminary data.</text>
</comment>
<sequence length="116" mass="12676">MSKFYVQCGSRWVIVEAADANAAAMHLIDTAMQPQLWIYDDVGLSDSDRHAHLAVEALLTLAPEISVSERGLDRDDAVTFGTPEILLTWHKTLTGLNRLLRSAGLPVQSLQSMATA</sequence>